<accession>A0A917AJ26</accession>
<dbReference type="Proteomes" id="UP000606730">
    <property type="component" value="Unassembled WGS sequence"/>
</dbReference>
<gene>
    <name evidence="1" type="ORF">GCM10011517_24280</name>
</gene>
<evidence type="ECO:0000313" key="2">
    <source>
        <dbReference type="Proteomes" id="UP000606730"/>
    </source>
</evidence>
<evidence type="ECO:0000313" key="1">
    <source>
        <dbReference type="EMBL" id="GGE55780.1"/>
    </source>
</evidence>
<comment type="caution">
    <text evidence="1">The sequence shown here is derived from an EMBL/GenBank/DDBJ whole genome shotgun (WGS) entry which is preliminary data.</text>
</comment>
<dbReference type="EMBL" id="BMKN01000002">
    <property type="protein sequence ID" value="GGE55780.1"/>
    <property type="molecule type" value="Genomic_DNA"/>
</dbReference>
<organism evidence="1 2">
    <name type="scientific">Actibacterium pelagium</name>
    <dbReference type="NCBI Taxonomy" id="2029103"/>
    <lineage>
        <taxon>Bacteria</taxon>
        <taxon>Pseudomonadati</taxon>
        <taxon>Pseudomonadota</taxon>
        <taxon>Alphaproteobacteria</taxon>
        <taxon>Rhodobacterales</taxon>
        <taxon>Roseobacteraceae</taxon>
        <taxon>Actibacterium</taxon>
    </lineage>
</organism>
<protein>
    <submittedName>
        <fullName evidence="1">Uncharacterized protein</fullName>
    </submittedName>
</protein>
<name>A0A917AJ26_9RHOB</name>
<proteinExistence type="predicted"/>
<reference evidence="1" key="1">
    <citation type="journal article" date="2014" name="Int. J. Syst. Evol. Microbiol.">
        <title>Complete genome sequence of Corynebacterium casei LMG S-19264T (=DSM 44701T), isolated from a smear-ripened cheese.</title>
        <authorList>
            <consortium name="US DOE Joint Genome Institute (JGI-PGF)"/>
            <person name="Walter F."/>
            <person name="Albersmeier A."/>
            <person name="Kalinowski J."/>
            <person name="Ruckert C."/>
        </authorList>
    </citation>
    <scope>NUCLEOTIDE SEQUENCE</scope>
    <source>
        <strain evidence="1">CGMCC 1.16012</strain>
    </source>
</reference>
<dbReference type="RefSeq" id="WP_095594327.1">
    <property type="nucleotide sequence ID" value="NZ_BMKN01000002.1"/>
</dbReference>
<keyword evidence="2" id="KW-1185">Reference proteome</keyword>
<dbReference type="AlphaFoldDB" id="A0A917AJ26"/>
<sequence length="186" mass="21594">MPFDFYELECNIFGDFKAGDNAGYNSELLSNLVEANENGKFNKPILLQAASLIEVAAIQIFYRAQNYNLEGVPNVSEADRQEIEDKQIDKFAVVIDNLRKYHILDGMGVDIYDDLHKLRKYRNKIHIQLDVNIPNVHRDEDRVFTNAKTRWAVDLNWRVLSHLAEHYPRPNQIQGFVQPLRLPKLA</sequence>
<reference evidence="1" key="2">
    <citation type="submission" date="2020-09" db="EMBL/GenBank/DDBJ databases">
        <authorList>
            <person name="Sun Q."/>
            <person name="Zhou Y."/>
        </authorList>
    </citation>
    <scope>NUCLEOTIDE SEQUENCE</scope>
    <source>
        <strain evidence="1">CGMCC 1.16012</strain>
    </source>
</reference>
<dbReference type="OrthoDB" id="8232607at2"/>